<dbReference type="SUPFAM" id="SSF158221">
    <property type="entry name" value="YnzC-like"/>
    <property type="match status" value="1"/>
</dbReference>
<dbReference type="HAMAP" id="MF_01103">
    <property type="entry name" value="UPF0291"/>
    <property type="match status" value="1"/>
</dbReference>
<accession>A0A923SKZ0</accession>
<comment type="caution">
    <text evidence="4">The sequence shown here is derived from an EMBL/GenBank/DDBJ whole genome shotgun (WGS) entry which is preliminary data.</text>
</comment>
<dbReference type="InterPro" id="IPR009242">
    <property type="entry name" value="DUF896"/>
</dbReference>
<dbReference type="AlphaFoldDB" id="A0A923SKZ0"/>
<dbReference type="RefSeq" id="WP_249286269.1">
    <property type="nucleotide sequence ID" value="NZ_JACRWC010000030.1"/>
</dbReference>
<reference evidence="4" key="1">
    <citation type="submission" date="2020-08" db="EMBL/GenBank/DDBJ databases">
        <authorList>
            <person name="Liu C."/>
            <person name="Sun Q."/>
        </authorList>
    </citation>
    <scope>NUCLEOTIDE SEQUENCE</scope>
    <source>
        <strain evidence="4">BX16</strain>
    </source>
</reference>
<dbReference type="Pfam" id="PF05979">
    <property type="entry name" value="DUF896"/>
    <property type="match status" value="1"/>
</dbReference>
<sequence>MLKKEKIDRINHLAKKSKQEGLTEAEKEEQAVLRKEYIENFREQFKGHLNRMKFVEDLSEEELARLQKENEEIRRANAKAQREQEHLEQSGEQLQEKAEEIYDKNRQN</sequence>
<feature type="region of interest" description="Disordered" evidence="3">
    <location>
        <begin position="75"/>
        <end position="108"/>
    </location>
</feature>
<dbReference type="GO" id="GO:0005737">
    <property type="term" value="C:cytoplasm"/>
    <property type="evidence" value="ECO:0007669"/>
    <property type="project" value="UniProtKB-SubCell"/>
</dbReference>
<evidence type="ECO:0000313" key="5">
    <source>
        <dbReference type="Proteomes" id="UP000644115"/>
    </source>
</evidence>
<evidence type="ECO:0000313" key="4">
    <source>
        <dbReference type="EMBL" id="MBC5998719.1"/>
    </source>
</evidence>
<proteinExistence type="inferred from homology"/>
<keyword evidence="1 2" id="KW-0963">Cytoplasm</keyword>
<dbReference type="PANTHER" id="PTHR37300:SF1">
    <property type="entry name" value="UPF0291 PROTEIN YNZC"/>
    <property type="match status" value="1"/>
</dbReference>
<dbReference type="EMBL" id="JACRWC010000030">
    <property type="protein sequence ID" value="MBC5998719.1"/>
    <property type="molecule type" value="Genomic_DNA"/>
</dbReference>
<evidence type="ECO:0000256" key="2">
    <source>
        <dbReference type="HAMAP-Rule" id="MF_01103"/>
    </source>
</evidence>
<keyword evidence="5" id="KW-1185">Reference proteome</keyword>
<comment type="similarity">
    <text evidence="2">Belongs to the UPF0291 family.</text>
</comment>
<evidence type="ECO:0000256" key="3">
    <source>
        <dbReference type="SAM" id="MobiDB-lite"/>
    </source>
</evidence>
<name>A0A923SKZ0_9FIRM</name>
<dbReference type="Proteomes" id="UP000644115">
    <property type="component" value="Unassembled WGS sequence"/>
</dbReference>
<organism evidence="4 5">
    <name type="scientific">Lentihominibacter faecis</name>
    <dbReference type="NCBI Taxonomy" id="2764712"/>
    <lineage>
        <taxon>Bacteria</taxon>
        <taxon>Bacillati</taxon>
        <taxon>Bacillota</taxon>
        <taxon>Clostridia</taxon>
        <taxon>Peptostreptococcales</taxon>
        <taxon>Anaerovoracaceae</taxon>
        <taxon>Lentihominibacter</taxon>
    </lineage>
</organism>
<dbReference type="PANTHER" id="PTHR37300">
    <property type="entry name" value="UPF0291 PROTEIN CBO2609/CLC_2481"/>
    <property type="match status" value="1"/>
</dbReference>
<gene>
    <name evidence="4" type="ORF">H8876_01685</name>
</gene>
<evidence type="ECO:0000256" key="1">
    <source>
        <dbReference type="ARBA" id="ARBA00022490"/>
    </source>
</evidence>
<comment type="subcellular location">
    <subcellularLocation>
        <location evidence="2">Cytoplasm</location>
    </subcellularLocation>
</comment>
<dbReference type="Gene3D" id="1.10.287.540">
    <property type="entry name" value="Helix hairpin bin"/>
    <property type="match status" value="1"/>
</dbReference>
<protein>
    <recommendedName>
        <fullName evidence="2">UPF0291 protein H8876_01685</fullName>
    </recommendedName>
</protein>